<comment type="caution">
    <text evidence="2">The sequence shown here is derived from an EMBL/GenBank/DDBJ whole genome shotgun (WGS) entry which is preliminary data.</text>
</comment>
<feature type="region of interest" description="Disordered" evidence="1">
    <location>
        <begin position="62"/>
        <end position="90"/>
    </location>
</feature>
<organism evidence="2 3">
    <name type="scientific">Paraburkholderia terricola</name>
    <dbReference type="NCBI Taxonomy" id="169427"/>
    <lineage>
        <taxon>Bacteria</taxon>
        <taxon>Pseudomonadati</taxon>
        <taxon>Pseudomonadota</taxon>
        <taxon>Betaproteobacteria</taxon>
        <taxon>Burkholderiales</taxon>
        <taxon>Burkholderiaceae</taxon>
        <taxon>Paraburkholderia</taxon>
    </lineage>
</organism>
<dbReference type="RefSeq" id="WP_310127361.1">
    <property type="nucleotide sequence ID" value="NZ_JAVDRP010000029.1"/>
</dbReference>
<proteinExistence type="predicted"/>
<reference evidence="2 3" key="1">
    <citation type="submission" date="2023-07" db="EMBL/GenBank/DDBJ databases">
        <title>Sorghum-associated microbial communities from plants grown in Nebraska, USA.</title>
        <authorList>
            <person name="Schachtman D."/>
        </authorList>
    </citation>
    <scope>NUCLEOTIDE SEQUENCE [LARGE SCALE GENOMIC DNA]</scope>
    <source>
        <strain evidence="2 3">DS1316</strain>
    </source>
</reference>
<dbReference type="EMBL" id="JAVDRP010000029">
    <property type="protein sequence ID" value="MDR6412979.1"/>
    <property type="molecule type" value="Genomic_DNA"/>
</dbReference>
<sequence>MTLTSGKLLRFMEPGRAYEASELARRLDASAAQVNNILLCTLVEDGLIRMSSHASRILRFERPPLAPDAPSRSHADTDIPTSVASPPVTRQLHGSLRGYDASLVSVRSLAMLARTSH</sequence>
<evidence type="ECO:0000313" key="2">
    <source>
        <dbReference type="EMBL" id="MDR6412979.1"/>
    </source>
</evidence>
<evidence type="ECO:0000256" key="1">
    <source>
        <dbReference type="SAM" id="MobiDB-lite"/>
    </source>
</evidence>
<name>A0ABU1M1U6_9BURK</name>
<accession>A0ABU1M1U6</accession>
<protein>
    <recommendedName>
        <fullName evidence="4">Winged helix-turn-helix DNA-binding</fullName>
    </recommendedName>
</protein>
<evidence type="ECO:0008006" key="4">
    <source>
        <dbReference type="Google" id="ProtNLM"/>
    </source>
</evidence>
<keyword evidence="3" id="KW-1185">Reference proteome</keyword>
<dbReference type="Proteomes" id="UP001264340">
    <property type="component" value="Unassembled WGS sequence"/>
</dbReference>
<gene>
    <name evidence="2" type="ORF">J2804_006415</name>
</gene>
<evidence type="ECO:0000313" key="3">
    <source>
        <dbReference type="Proteomes" id="UP001264340"/>
    </source>
</evidence>